<keyword evidence="3" id="KW-1185">Reference proteome</keyword>
<name>A0A346Y3J0_9ACTN</name>
<reference evidence="2 3" key="1">
    <citation type="submission" date="2018-09" db="EMBL/GenBank/DDBJ databases">
        <title>Complete genome sequence of Euzebya sp. DY32-46 isolated from seawater of Pacific Ocean.</title>
        <authorList>
            <person name="Xu L."/>
            <person name="Wu Y.-H."/>
            <person name="Xu X.-W."/>
        </authorList>
    </citation>
    <scope>NUCLEOTIDE SEQUENCE [LARGE SCALE GENOMIC DNA]</scope>
    <source>
        <strain evidence="2 3">DY32-46</strain>
    </source>
</reference>
<proteinExistence type="predicted"/>
<feature type="domain" description="NADPH-dependent FMN reductase-like" evidence="1">
    <location>
        <begin position="27"/>
        <end position="115"/>
    </location>
</feature>
<dbReference type="RefSeq" id="WP_114593287.1">
    <property type="nucleotide sequence ID" value="NZ_CAXIBR010000046.1"/>
</dbReference>
<dbReference type="Proteomes" id="UP000264006">
    <property type="component" value="Chromosome"/>
</dbReference>
<gene>
    <name evidence="2" type="ORF">DVS28_a4372</name>
</gene>
<dbReference type="EMBL" id="CP031165">
    <property type="protein sequence ID" value="AXV09037.1"/>
    <property type="molecule type" value="Genomic_DNA"/>
</dbReference>
<sequence>MARLLIVHHSPMDSVRRLTDAVVAGVTHPDLEGAVEAVRRPALEATAADVLASDAVVCVTPVNFGYMSGALKHFFDSSFRALEDTTANLPYAAVIKGTTDADGAVRALEAIATGMRWRRVVPPVVLEGPVDDDAVAATIELAATVAATIA</sequence>
<dbReference type="InterPro" id="IPR005025">
    <property type="entry name" value="FMN_Rdtase-like_dom"/>
</dbReference>
<dbReference type="OrthoDB" id="5736081at2"/>
<evidence type="ECO:0000259" key="1">
    <source>
        <dbReference type="Pfam" id="PF03358"/>
    </source>
</evidence>
<evidence type="ECO:0000313" key="3">
    <source>
        <dbReference type="Proteomes" id="UP000264006"/>
    </source>
</evidence>
<protein>
    <submittedName>
        <fullName evidence="2">Multimeric flavodoxin WrbA</fullName>
    </submittedName>
</protein>
<dbReference type="AlphaFoldDB" id="A0A346Y3J0"/>
<dbReference type="KEGG" id="euz:DVS28_a4372"/>
<dbReference type="InterPro" id="IPR029039">
    <property type="entry name" value="Flavoprotein-like_sf"/>
</dbReference>
<dbReference type="Pfam" id="PF03358">
    <property type="entry name" value="FMN_red"/>
    <property type="match status" value="1"/>
</dbReference>
<dbReference type="GO" id="GO:0016491">
    <property type="term" value="F:oxidoreductase activity"/>
    <property type="evidence" value="ECO:0007669"/>
    <property type="project" value="InterPro"/>
</dbReference>
<dbReference type="SUPFAM" id="SSF52218">
    <property type="entry name" value="Flavoproteins"/>
    <property type="match status" value="1"/>
</dbReference>
<accession>A0A346Y3J0</accession>
<evidence type="ECO:0000313" key="2">
    <source>
        <dbReference type="EMBL" id="AXV09037.1"/>
    </source>
</evidence>
<dbReference type="Gene3D" id="3.40.50.360">
    <property type="match status" value="1"/>
</dbReference>
<organism evidence="2 3">
    <name type="scientific">Euzebya pacifica</name>
    <dbReference type="NCBI Taxonomy" id="1608957"/>
    <lineage>
        <taxon>Bacteria</taxon>
        <taxon>Bacillati</taxon>
        <taxon>Actinomycetota</taxon>
        <taxon>Nitriliruptoria</taxon>
        <taxon>Euzebyales</taxon>
    </lineage>
</organism>